<evidence type="ECO:0000256" key="2">
    <source>
        <dbReference type="ARBA" id="ARBA00022679"/>
    </source>
</evidence>
<accession>A0A857C8G0</accession>
<evidence type="ECO:0000313" key="4">
    <source>
        <dbReference type="Proteomes" id="UP000435648"/>
    </source>
</evidence>
<evidence type="ECO:0000313" key="3">
    <source>
        <dbReference type="EMBL" id="QGZ35187.1"/>
    </source>
</evidence>
<evidence type="ECO:0000256" key="1">
    <source>
        <dbReference type="ARBA" id="ARBA00022603"/>
    </source>
</evidence>
<dbReference type="Gene3D" id="3.40.50.150">
    <property type="entry name" value="Vaccinia Virus protein VP39"/>
    <property type="match status" value="1"/>
</dbReference>
<dbReference type="AlphaFoldDB" id="A0A857C8G0"/>
<name>A0A857C8G0_9HYPH</name>
<gene>
    <name evidence="3" type="ORF">GH266_12140</name>
</gene>
<keyword evidence="1 3" id="KW-0489">Methyltransferase</keyword>
<dbReference type="PANTHER" id="PTHR43648:SF1">
    <property type="entry name" value="ELECTRON TRANSFER FLAVOPROTEIN BETA SUBUNIT LYSINE METHYLTRANSFERASE"/>
    <property type="match status" value="1"/>
</dbReference>
<dbReference type="PANTHER" id="PTHR43648">
    <property type="entry name" value="ELECTRON TRANSFER FLAVOPROTEIN BETA SUBUNIT LYSINE METHYLTRANSFERASE"/>
    <property type="match status" value="1"/>
</dbReference>
<sequence length="221" mass="23816">MTTTVDPRAFVLANTRIHPVPHAPEIRLYLADEAVALWQKTEDDLGAIGLPPPFWAFAWAGGQALARHILDEPALVAGRSVYDFATGSGLAAIAAARSGAARVAACDIDSFALAAARLNMELNGVSFALEGEDPLDLAPPDAEVILTGDVFYEKPMASRVLAWADRALARGSRVLVGDPGRAYLPKERLRHLATFDVPVNRSLEDFEVKRTSVYELLAPKT</sequence>
<keyword evidence="2 3" id="KW-0808">Transferase</keyword>
<reference evidence="3 4" key="1">
    <citation type="submission" date="2019-12" db="EMBL/GenBank/DDBJ databases">
        <title>The genome of Stappia indica PHM037.</title>
        <authorList>
            <person name="Kacar D."/>
            <person name="Galan B."/>
            <person name="Canedo L."/>
            <person name="Rodriguez P."/>
            <person name="de la Calle F."/>
            <person name="Garcia J.L."/>
        </authorList>
    </citation>
    <scope>NUCLEOTIDE SEQUENCE [LARGE SCALE GENOMIC DNA]</scope>
    <source>
        <strain evidence="3 4">PHM037</strain>
    </source>
</reference>
<proteinExistence type="predicted"/>
<dbReference type="RefSeq" id="WP_158194137.1">
    <property type="nucleotide sequence ID" value="NZ_CP046908.1"/>
</dbReference>
<dbReference type="GO" id="GO:0016279">
    <property type="term" value="F:protein-lysine N-methyltransferase activity"/>
    <property type="evidence" value="ECO:0007669"/>
    <property type="project" value="TreeGrafter"/>
</dbReference>
<dbReference type="KEGG" id="siw:GH266_12140"/>
<dbReference type="GO" id="GO:0032259">
    <property type="term" value="P:methylation"/>
    <property type="evidence" value="ECO:0007669"/>
    <property type="project" value="UniProtKB-KW"/>
</dbReference>
<dbReference type="SUPFAM" id="SSF53335">
    <property type="entry name" value="S-adenosyl-L-methionine-dependent methyltransferases"/>
    <property type="match status" value="1"/>
</dbReference>
<dbReference type="InterPro" id="IPR029063">
    <property type="entry name" value="SAM-dependent_MTases_sf"/>
</dbReference>
<dbReference type="Proteomes" id="UP000435648">
    <property type="component" value="Chromosome"/>
</dbReference>
<dbReference type="OrthoDB" id="9794615at2"/>
<dbReference type="InterPro" id="IPR050078">
    <property type="entry name" value="Ribosomal_L11_MeTrfase_PrmA"/>
</dbReference>
<dbReference type="Pfam" id="PF06325">
    <property type="entry name" value="PrmA"/>
    <property type="match status" value="1"/>
</dbReference>
<organism evidence="3 4">
    <name type="scientific">Stappia indica</name>
    <dbReference type="NCBI Taxonomy" id="538381"/>
    <lineage>
        <taxon>Bacteria</taxon>
        <taxon>Pseudomonadati</taxon>
        <taxon>Pseudomonadota</taxon>
        <taxon>Alphaproteobacteria</taxon>
        <taxon>Hyphomicrobiales</taxon>
        <taxon>Stappiaceae</taxon>
        <taxon>Stappia</taxon>
    </lineage>
</organism>
<protein>
    <submittedName>
        <fullName evidence="3">Methyltransferase</fullName>
    </submittedName>
</protein>
<dbReference type="EMBL" id="CP046908">
    <property type="protein sequence ID" value="QGZ35187.1"/>
    <property type="molecule type" value="Genomic_DNA"/>
</dbReference>